<dbReference type="SUPFAM" id="SSF48452">
    <property type="entry name" value="TPR-like"/>
    <property type="match status" value="1"/>
</dbReference>
<keyword evidence="8" id="KW-1185">Reference proteome</keyword>
<dbReference type="InterPro" id="IPR006865">
    <property type="entry name" value="DUF629"/>
</dbReference>
<dbReference type="EMBL" id="RXIC02000021">
    <property type="protein sequence ID" value="KAB1218459.1"/>
    <property type="molecule type" value="Genomic_DNA"/>
</dbReference>
<comment type="caution">
    <text evidence="7">The sequence shown here is derived from an EMBL/GenBank/DDBJ whole genome shotgun (WGS) entry which is preliminary data.</text>
</comment>
<evidence type="ECO:0000256" key="2">
    <source>
        <dbReference type="ARBA" id="ARBA00022801"/>
    </source>
</evidence>
<keyword evidence="2" id="KW-0378">Hydrolase</keyword>
<dbReference type="GO" id="GO:0016787">
    <property type="term" value="F:hydrolase activity"/>
    <property type="evidence" value="ECO:0007669"/>
    <property type="project" value="UniProtKB-KW"/>
</dbReference>
<dbReference type="Pfam" id="PF04780">
    <property type="entry name" value="DUF629"/>
    <property type="match status" value="1"/>
</dbReference>
<dbReference type="Pfam" id="PF04781">
    <property type="entry name" value="DUF627"/>
    <property type="match status" value="1"/>
</dbReference>
<evidence type="ECO:0000256" key="5">
    <source>
        <dbReference type="SAM" id="MobiDB-lite"/>
    </source>
</evidence>
<feature type="region of interest" description="Disordered" evidence="5">
    <location>
        <begin position="775"/>
        <end position="796"/>
    </location>
</feature>
<feature type="domain" description="C2H2-type" evidence="6">
    <location>
        <begin position="319"/>
        <end position="347"/>
    </location>
</feature>
<feature type="compositionally biased region" description="Basic and acidic residues" evidence="5">
    <location>
        <begin position="995"/>
        <end position="1016"/>
    </location>
</feature>
<dbReference type="PROSITE" id="PS00028">
    <property type="entry name" value="ZINC_FINGER_C2H2_1"/>
    <property type="match status" value="1"/>
</dbReference>
<keyword evidence="4" id="KW-0175">Coiled coil</keyword>
<dbReference type="InterPro" id="IPR006866">
    <property type="entry name" value="DUF627_N"/>
</dbReference>
<reference evidence="7 8" key="1">
    <citation type="journal article" date="2019" name="Plant Biotechnol. J.">
        <title>The red bayberry genome and genetic basis of sex determination.</title>
        <authorList>
            <person name="Jia H.M."/>
            <person name="Jia H.J."/>
            <person name="Cai Q.L."/>
            <person name="Wang Y."/>
            <person name="Zhao H.B."/>
            <person name="Yang W.F."/>
            <person name="Wang G.Y."/>
            <person name="Li Y.H."/>
            <person name="Zhan D.L."/>
            <person name="Shen Y.T."/>
            <person name="Niu Q.F."/>
            <person name="Chang L."/>
            <person name="Qiu J."/>
            <person name="Zhao L."/>
            <person name="Xie H.B."/>
            <person name="Fu W.Y."/>
            <person name="Jin J."/>
            <person name="Li X.W."/>
            <person name="Jiao Y."/>
            <person name="Zhou C.C."/>
            <person name="Tu T."/>
            <person name="Chai C.Y."/>
            <person name="Gao J.L."/>
            <person name="Fan L.J."/>
            <person name="van de Weg E."/>
            <person name="Wang J.Y."/>
            <person name="Gao Z.S."/>
        </authorList>
    </citation>
    <scope>NUCLEOTIDE SEQUENCE [LARGE SCALE GENOMIC DNA]</scope>
    <source>
        <tissue evidence="7">Leaves</tissue>
    </source>
</reference>
<feature type="region of interest" description="Disordered" evidence="5">
    <location>
        <begin position="888"/>
        <end position="932"/>
    </location>
</feature>
<feature type="coiled-coil region" evidence="4">
    <location>
        <begin position="852"/>
        <end position="886"/>
    </location>
</feature>
<feature type="region of interest" description="Disordered" evidence="5">
    <location>
        <begin position="951"/>
        <end position="973"/>
    </location>
</feature>
<evidence type="ECO:0000256" key="3">
    <source>
        <dbReference type="PROSITE-ProRule" id="PRU00042"/>
    </source>
</evidence>
<keyword evidence="1" id="KW-0833">Ubl conjugation pathway</keyword>
<dbReference type="InterPro" id="IPR052398">
    <property type="entry name" value="Ubiquitin_hydrolase_53/54"/>
</dbReference>
<evidence type="ECO:0000313" key="8">
    <source>
        <dbReference type="Proteomes" id="UP000516437"/>
    </source>
</evidence>
<sequence>MAHKKGSFGLPPEPPTLAPSSSTGPPPSENLKKIINSECDRAFEFVGAGNQSKALKVIDKCISCYPDIPLLYNTRGSIFHATTYGADDSTLKLKHLKKAVESYKQAIAMSPNTISFRLFNARALLELADMDAGVVYKDVIQECELALQIEDPVDPQGELLEVNSSESDGRIEKAKIEIRHLMEETQKRIVVGDGEIKQLLDASFLTEIRKEIEALDQRKKQIIESRPVNFPMLTEFFPRDDRFGEKKKLKNHKKLVSKVGATARVRDYWKNSMTVENKRELLKIGIEEFKAHFDKNKLAKAVSMEAIEFTKAAKKWRFWTCCCCGDRFPDHNSHAKHIKNDHLGTLPDNLMPKVISEETVGDVVWKPVDSISAVRIMENMSIADKGLKDSKIDKWPYCDDRERAGNIERIRSELQRLVRLKCFAPSHLQMLLRLTMSMLLKRIPKSQILFHGMQRELLSICFLEVSELHRVLECLENLATACAFSYLPESHSNDAVEDQVGYFIREGIVFSRDFSCLLLDERLLLGEINVPDDGTAITSAAAEDCDKDEAELPAYGDQFVFWLWMEGPTIAEYLNAWRSQRETSKRQGMDIFKILETEFHRLLSIFERKRELKRWKEPLDNVKNTCIVEFKKRREISGYDPQSSVSLLLKRQKELETEADDPTEGSRFELSIIRSILKEAQSDKDAEWEILKQENQYVKQICSLDGLILVTDAAMHQTLLRLVKLSFHDYRFVMVPLLKSFVQAHLKNLVDKDAEEKSNAATEALLQELALDAEETNKGGANGRQGRKKSKDKRKIYQKNALDSKASITVIDAMGTLGEQHPLLQEDVEQACRPAAHGGNYTKPGIGFPGSTDELNQQEEELRAEFEEAERKLEETLVLQRRMENEAKQKRLAEQNDNVEDYVPGSASEPGEDVGSSKEQQPKQPGPVPLPLSGICFGKLNWEEFVRDQEVKSDSKSGELLQQQPGRQFGPVPLPDCGIYFGNLNWTEFIGANSDKSDKESSEFEQLQHSEAPEAE</sequence>
<protein>
    <recommendedName>
        <fullName evidence="6">C2H2-type domain-containing protein</fullName>
    </recommendedName>
</protein>
<evidence type="ECO:0000313" key="7">
    <source>
        <dbReference type="EMBL" id="KAB1218459.1"/>
    </source>
</evidence>
<feature type="compositionally biased region" description="Basic residues" evidence="5">
    <location>
        <begin position="785"/>
        <end position="796"/>
    </location>
</feature>
<evidence type="ECO:0000256" key="1">
    <source>
        <dbReference type="ARBA" id="ARBA00022786"/>
    </source>
</evidence>
<evidence type="ECO:0000256" key="4">
    <source>
        <dbReference type="SAM" id="Coils"/>
    </source>
</evidence>
<dbReference type="Proteomes" id="UP000516437">
    <property type="component" value="Chromosome 3"/>
</dbReference>
<dbReference type="PANTHER" id="PTHR22975:SF9">
    <property type="entry name" value="ECHINUS SPLICE FORM 3"/>
    <property type="match status" value="1"/>
</dbReference>
<dbReference type="PANTHER" id="PTHR22975">
    <property type="entry name" value="UBIQUITIN SPECIFIC PROTEINASE"/>
    <property type="match status" value="1"/>
</dbReference>
<keyword evidence="3" id="KW-0863">Zinc-finger</keyword>
<gene>
    <name evidence="7" type="ORF">CJ030_MR3G026339</name>
</gene>
<keyword evidence="3" id="KW-0479">Metal-binding</keyword>
<organism evidence="7 8">
    <name type="scientific">Morella rubra</name>
    <name type="common">Chinese bayberry</name>
    <dbReference type="NCBI Taxonomy" id="262757"/>
    <lineage>
        <taxon>Eukaryota</taxon>
        <taxon>Viridiplantae</taxon>
        <taxon>Streptophyta</taxon>
        <taxon>Embryophyta</taxon>
        <taxon>Tracheophyta</taxon>
        <taxon>Spermatophyta</taxon>
        <taxon>Magnoliopsida</taxon>
        <taxon>eudicotyledons</taxon>
        <taxon>Gunneridae</taxon>
        <taxon>Pentapetalae</taxon>
        <taxon>rosids</taxon>
        <taxon>fabids</taxon>
        <taxon>Fagales</taxon>
        <taxon>Myricaceae</taxon>
        <taxon>Morella</taxon>
    </lineage>
</organism>
<dbReference type="Gene3D" id="1.25.40.10">
    <property type="entry name" value="Tetratricopeptide repeat domain"/>
    <property type="match status" value="1"/>
</dbReference>
<dbReference type="InterPro" id="IPR013087">
    <property type="entry name" value="Znf_C2H2_type"/>
</dbReference>
<dbReference type="AlphaFoldDB" id="A0A6A1VZQ2"/>
<proteinExistence type="predicted"/>
<dbReference type="InterPro" id="IPR011990">
    <property type="entry name" value="TPR-like_helical_dom_sf"/>
</dbReference>
<feature type="region of interest" description="Disordered" evidence="5">
    <location>
        <begin position="993"/>
        <end position="1016"/>
    </location>
</feature>
<keyword evidence="3" id="KW-0862">Zinc</keyword>
<dbReference type="OrthoDB" id="205782at2759"/>
<evidence type="ECO:0000259" key="6">
    <source>
        <dbReference type="PROSITE" id="PS50157"/>
    </source>
</evidence>
<accession>A0A6A1VZQ2</accession>
<dbReference type="PROSITE" id="PS50157">
    <property type="entry name" value="ZINC_FINGER_C2H2_2"/>
    <property type="match status" value="1"/>
</dbReference>
<name>A0A6A1VZQ2_9ROSI</name>
<dbReference type="GO" id="GO:0008270">
    <property type="term" value="F:zinc ion binding"/>
    <property type="evidence" value="ECO:0007669"/>
    <property type="project" value="UniProtKB-KW"/>
</dbReference>
<feature type="region of interest" description="Disordered" evidence="5">
    <location>
        <begin position="1"/>
        <end position="31"/>
    </location>
</feature>